<dbReference type="PANTHER" id="PTHR30595">
    <property type="entry name" value="GLPR-RELATED TRANSCRIPTIONAL REPRESSOR"/>
    <property type="match status" value="1"/>
</dbReference>
<evidence type="ECO:0000259" key="1">
    <source>
        <dbReference type="Pfam" id="PF04326"/>
    </source>
</evidence>
<dbReference type="AlphaFoldDB" id="A0A160F3Z7"/>
<reference evidence="2 3" key="1">
    <citation type="journal article" date="2006" name="Syst. Appl. Microbiol.">
        <title>Anoxybacillus amylolyticus sp. nov., a thermophilic amylase producing bacterium isolated from Mount Rittmann (Antarctica).</title>
        <authorList>
            <person name="Poli A."/>
            <person name="Esposito E."/>
            <person name="Lama L."/>
            <person name="Orlando P."/>
            <person name="Nicolaus G."/>
            <person name="de Appolonia F."/>
            <person name="Gambacorta A."/>
            <person name="Nicolaus B."/>
        </authorList>
    </citation>
    <scope>NUCLEOTIDE SEQUENCE [LARGE SCALE GENOMIC DNA]</scope>
    <source>
        <strain evidence="2 3">DSM 15939</strain>
    </source>
</reference>
<dbReference type="InterPro" id="IPR038475">
    <property type="entry name" value="RecG_C_sf"/>
</dbReference>
<dbReference type="PATRIC" id="fig|294699.3.peg.954"/>
<dbReference type="OrthoDB" id="9768354at2"/>
<dbReference type="KEGG" id="aamy:GFC30_968"/>
<evidence type="ECO:0000313" key="2">
    <source>
        <dbReference type="EMBL" id="ANB60592.1"/>
    </source>
</evidence>
<accession>A0A160F3Z7</accession>
<evidence type="ECO:0000313" key="3">
    <source>
        <dbReference type="Proteomes" id="UP000076865"/>
    </source>
</evidence>
<dbReference type="InterPro" id="IPR038461">
    <property type="entry name" value="Schlafen_AlbA_2_dom_sf"/>
</dbReference>
<organism evidence="2 3">
    <name type="scientific">Anoxybacteroides amylolyticum</name>
    <dbReference type="NCBI Taxonomy" id="294699"/>
    <lineage>
        <taxon>Bacteria</taxon>
        <taxon>Bacillati</taxon>
        <taxon>Bacillota</taxon>
        <taxon>Bacilli</taxon>
        <taxon>Bacillales</taxon>
        <taxon>Anoxybacillaceae</taxon>
        <taxon>Anoxybacteroides</taxon>
    </lineage>
</organism>
<sequence>MDPKDLLRIIDDGENAELECKAAKGGLPKDVWETYSAFANTNGGIILLGVEQKGQEFFPVDVDAKKLVKDFWDGINNPQRISKNILVDRNVEIVQVDGKEIVKIYVPRASREDKPIYIGHNPFTGTYRRNYEGDYKCTKEEVQRMIADQSPIPQDSKVLPNYGLNDLNMESVRSYRNRFSSLKPDHPWNGLELKEFLYKIGALGRLRETNEEGLTLAGLLMFGEERSITEYLPQYFLEYREKSSDVPGERWTDRIISSDGTWSGNLYDFYFKVIRRLTDDLNIPFQMEGIFRKDDTRVHAALREALVNTLAHADYYGQRGIVIEKEKMLFRFSNPGVLRIPLQQALKGGISDPRNPTIFKMFMLIGLGERAGSGIENIHLAWKEQHWTAPELIEEFQPDRTILTLRTTSLLPQESVDFLKAVLGKHYKFLTNDEVLILVTAHQENYVTNTRLQSLTDKKSDEISKLLSGLVEKGYLEPNGQGRGTKYTLTEMFHQKSIGNSRYNRISSGPNVNNSGLNAANSGPNENGQTKDREKVLFDISELTRKKKRLHPSEMDEIILNLCAIRPLTLKELSELLNRQMDPLRKKYISRLLKEGKLELLYPEQVNHPKQAYMTRSLFTNQH</sequence>
<dbReference type="Gene3D" id="3.30.950.30">
    <property type="entry name" value="Schlafen, AAA domain"/>
    <property type="match status" value="1"/>
</dbReference>
<dbReference type="Gene3D" id="1.10.10.10">
    <property type="entry name" value="Winged helix-like DNA-binding domain superfamily/Winged helix DNA-binding domain"/>
    <property type="match status" value="1"/>
</dbReference>
<dbReference type="RefSeq" id="WP_066323121.1">
    <property type="nucleotide sequence ID" value="NZ_CP015438.1"/>
</dbReference>
<dbReference type="InterPro" id="IPR036388">
    <property type="entry name" value="WH-like_DNA-bd_sf"/>
</dbReference>
<feature type="domain" description="Schlafen AlbA-2" evidence="1">
    <location>
        <begin position="14"/>
        <end position="129"/>
    </location>
</feature>
<dbReference type="EMBL" id="CP015438">
    <property type="protein sequence ID" value="ANB60592.1"/>
    <property type="molecule type" value="Genomic_DNA"/>
</dbReference>
<dbReference type="Proteomes" id="UP000076865">
    <property type="component" value="Chromosome"/>
</dbReference>
<name>A0A160F3Z7_9BACL</name>
<dbReference type="Gene3D" id="3.30.565.60">
    <property type="match status" value="1"/>
</dbReference>
<dbReference type="Pfam" id="PF04326">
    <property type="entry name" value="SLFN_AlbA_2"/>
    <property type="match status" value="1"/>
</dbReference>
<dbReference type="Pfam" id="PF13749">
    <property type="entry name" value="HATPase_c_4"/>
    <property type="match status" value="1"/>
</dbReference>
<protein>
    <submittedName>
        <fullName evidence="2">Divergent AAA domain protein</fullName>
    </submittedName>
</protein>
<proteinExistence type="predicted"/>
<gene>
    <name evidence="2" type="ORF">GFC30_968</name>
</gene>
<dbReference type="InterPro" id="IPR007421">
    <property type="entry name" value="Schlafen_AlbA_2_dom"/>
</dbReference>
<keyword evidence="3" id="KW-1185">Reference proteome</keyword>
<dbReference type="PANTHER" id="PTHR30595:SF6">
    <property type="entry name" value="SCHLAFEN ALBA-2 DOMAIN-CONTAINING PROTEIN"/>
    <property type="match status" value="1"/>
</dbReference>